<comment type="caution">
    <text evidence="2">The sequence shown here is derived from an EMBL/GenBank/DDBJ whole genome shotgun (WGS) entry which is preliminary data.</text>
</comment>
<dbReference type="Gene3D" id="2.40.10.170">
    <property type="match status" value="1"/>
</dbReference>
<dbReference type="SUPFAM" id="SSF141259">
    <property type="entry name" value="CarD-like"/>
    <property type="match status" value="1"/>
</dbReference>
<dbReference type="GO" id="GO:0009303">
    <property type="term" value="P:rRNA transcription"/>
    <property type="evidence" value="ECO:0007669"/>
    <property type="project" value="TreeGrafter"/>
</dbReference>
<dbReference type="Gene3D" id="1.20.58.1290">
    <property type="entry name" value="CarD-like, C-terminal domain"/>
    <property type="match status" value="1"/>
</dbReference>
<organism evidence="2 3">
    <name type="scientific">Leptospira interrogans serovar Manilae</name>
    <dbReference type="NCBI Taxonomy" id="214675"/>
    <lineage>
        <taxon>Bacteria</taxon>
        <taxon>Pseudomonadati</taxon>
        <taxon>Spirochaetota</taxon>
        <taxon>Spirochaetia</taxon>
        <taxon>Leptospirales</taxon>
        <taxon>Leptospiraceae</taxon>
        <taxon>Leptospira</taxon>
    </lineage>
</organism>
<dbReference type="Pfam" id="PF02559">
    <property type="entry name" value="CarD_TRCF_RID"/>
    <property type="match status" value="1"/>
</dbReference>
<dbReference type="Proteomes" id="UP000234460">
    <property type="component" value="Chromosome LMANV2"/>
</dbReference>
<dbReference type="PANTHER" id="PTHR38447:SF1">
    <property type="entry name" value="RNA POLYMERASE-BINDING TRANSCRIPTION FACTOR CARD"/>
    <property type="match status" value="1"/>
</dbReference>
<dbReference type="InterPro" id="IPR042215">
    <property type="entry name" value="CarD-like_C"/>
</dbReference>
<reference evidence="2 3" key="1">
    <citation type="submission" date="2017-11" db="EMBL/GenBank/DDBJ databases">
        <authorList>
            <person name="Lechat P."/>
        </authorList>
    </citation>
    <scope>NUCLEOTIDE SEQUENCE [LARGE SCALE GENOMIC DNA]</scope>
    <source>
        <strain evidence="2">L495</strain>
    </source>
</reference>
<dbReference type="Pfam" id="PF21095">
    <property type="entry name" value="CarD_C"/>
    <property type="match status" value="1"/>
</dbReference>
<evidence type="ECO:0000313" key="3">
    <source>
        <dbReference type="Proteomes" id="UP000234460"/>
    </source>
</evidence>
<dbReference type="EMBL" id="OEJX01000031">
    <property type="protein sequence ID" value="SOR61958.1"/>
    <property type="molecule type" value="Genomic_DNA"/>
</dbReference>
<feature type="domain" description="CarD-like/TRCF RNAP-interacting" evidence="1">
    <location>
        <begin position="27"/>
        <end position="137"/>
    </location>
</feature>
<dbReference type="InterPro" id="IPR036101">
    <property type="entry name" value="CarD-like/TRCF_RID_sf"/>
</dbReference>
<dbReference type="FunFam" id="1.20.58.1290:FF:000004">
    <property type="entry name" value="CarD-like protein"/>
    <property type="match status" value="1"/>
</dbReference>
<protein>
    <submittedName>
        <fullName evidence="2">Transcriptional regulator (CarD family)</fullName>
    </submittedName>
</protein>
<proteinExistence type="predicted"/>
<dbReference type="SMART" id="SM01058">
    <property type="entry name" value="CarD_TRCF"/>
    <property type="match status" value="1"/>
</dbReference>
<sequence length="197" mass="22509">MCYFLKQSFNGSYHTYLAAKKKNSEIEHKVGDYVVYPIHGVGEILEISKKNILGKKKDCYVLEIQGSKMKVMIPVDKAEQVRIRPIIDKKEIKKVIALLKKDEVDTEEDWKIRYQNNLNKIKSGSIYEVGEVCRNLFRRASGKELSIMERKLYESAYNLVKMEVALSKGVTQEEAGNLVSDVLASTLSPSEKKAEEE</sequence>
<dbReference type="InterPro" id="IPR003711">
    <property type="entry name" value="CarD-like/TRCF_RID"/>
</dbReference>
<evidence type="ECO:0000313" key="2">
    <source>
        <dbReference type="EMBL" id="SOR61958.1"/>
    </source>
</evidence>
<dbReference type="InterPro" id="IPR048792">
    <property type="entry name" value="CarD_C"/>
</dbReference>
<dbReference type="PANTHER" id="PTHR38447">
    <property type="entry name" value="TRANSCRIPTION FACTOR YDEB-RELATED"/>
    <property type="match status" value="1"/>
</dbReference>
<evidence type="ECO:0000259" key="1">
    <source>
        <dbReference type="SMART" id="SM01058"/>
    </source>
</evidence>
<dbReference type="InterPro" id="IPR052531">
    <property type="entry name" value="CarD-like_regulator"/>
</dbReference>
<accession>A0AAQ1SNX0</accession>
<gene>
    <name evidence="2" type="ORF">LMANV2_370019</name>
</gene>
<name>A0AAQ1SNX0_LEPIR</name>
<dbReference type="AlphaFoldDB" id="A0AAQ1SNX0"/>